<sequence length="416" mass="46581">MVLGNQTDQANAAWRFEVLPNVEKGKPAVRAVNDSKHDGLYVRVTKLSDTTAVLESRQFAPASEITYELPSTKEPTHVEVTFTTAPNAQSPLFVWRTVAMPKGVPPIRYRGARGFERPADFDEFWIRAKKQLAAVPMEPVIERVPDRDTSTGLLYKVTLRSVGDTKIVCWYFVPRDALDDQGQARRRCPAVIIMPGYGAEEPPIDRTTSGIATLSVNPRNHGPSRDYWKCPVEHLVWNIADPENFYYRLAFLDCLRAAEFLFERPEIDPKRVAAEGGSQGGLFALALAALEPRIACVCSNVTAFSAYADGIILGTLGHHKTYREILGRNDTTATLVRKSLAYTDGANMATRVRCPVQISMGGMDPVCHYMQGIVVYNRIPKGVPKEYHVAPNVPHAVPPEMREWNARWYRRWLGVQ</sequence>
<name>A0A2Z4Y1M5_SUMC1</name>
<feature type="active site" description="Charge relay system" evidence="2">
    <location>
        <position position="364"/>
    </location>
</feature>
<feature type="active site" description="Nucleophile" evidence="2">
    <location>
        <position position="278"/>
    </location>
</feature>
<dbReference type="GO" id="GO:0004252">
    <property type="term" value="F:serine-type endopeptidase activity"/>
    <property type="evidence" value="ECO:0007669"/>
    <property type="project" value="InterPro"/>
</dbReference>
<dbReference type="GO" id="GO:0005976">
    <property type="term" value="P:polysaccharide metabolic process"/>
    <property type="evidence" value="ECO:0007669"/>
    <property type="project" value="TreeGrafter"/>
</dbReference>
<dbReference type="SUPFAM" id="SSF53474">
    <property type="entry name" value="alpha/beta-Hydrolases"/>
    <property type="match status" value="1"/>
</dbReference>
<gene>
    <name evidence="5" type="ORF">BRCON_0320</name>
</gene>
<organism evidence="5 6">
    <name type="scientific">Sumerlaea chitinivorans</name>
    <dbReference type="NCBI Taxonomy" id="2250252"/>
    <lineage>
        <taxon>Bacteria</taxon>
        <taxon>Candidatus Sumerlaeota</taxon>
        <taxon>Candidatus Sumerlaeia</taxon>
        <taxon>Candidatus Sumerlaeales</taxon>
        <taxon>Candidatus Sumerlaeaceae</taxon>
        <taxon>Candidatus Sumerlaea</taxon>
    </lineage>
</organism>
<keyword evidence="1" id="KW-0378">Hydrolase</keyword>
<dbReference type="AlphaFoldDB" id="A0A2Z4Y1M5"/>
<dbReference type="KEGG" id="schv:BRCON_0320"/>
<evidence type="ECO:0000313" key="6">
    <source>
        <dbReference type="Proteomes" id="UP000262583"/>
    </source>
</evidence>
<reference evidence="5 6" key="1">
    <citation type="submission" date="2018-05" db="EMBL/GenBank/DDBJ databases">
        <title>A metagenomic window into the 2 km-deep terrestrial subsurface aquifer revealed taxonomically and functionally diverse microbial community comprising novel uncultured bacterial lineages.</title>
        <authorList>
            <person name="Kadnikov V.V."/>
            <person name="Mardanov A.V."/>
            <person name="Beletsky A.V."/>
            <person name="Banks D."/>
            <person name="Pimenov N.V."/>
            <person name="Frank Y.A."/>
            <person name="Karnachuk O.V."/>
            <person name="Ravin N.V."/>
        </authorList>
    </citation>
    <scope>NUCLEOTIDE SEQUENCE [LARGE SCALE GENOMIC DNA]</scope>
    <source>
        <strain evidence="5">BY</strain>
    </source>
</reference>
<evidence type="ECO:0000256" key="2">
    <source>
        <dbReference type="PIRSR" id="PIRSR639069-1"/>
    </source>
</evidence>
<dbReference type="EMBL" id="CP030759">
    <property type="protein sequence ID" value="AXA35097.1"/>
    <property type="molecule type" value="Genomic_DNA"/>
</dbReference>
<accession>A0A2Z4Y1M5</accession>
<feature type="active site" description="Charge relay system" evidence="2">
    <location>
        <position position="395"/>
    </location>
</feature>
<dbReference type="PANTHER" id="PTHR40111:SF1">
    <property type="entry name" value="CEPHALOSPORIN-C DEACETYLASE"/>
    <property type="match status" value="1"/>
</dbReference>
<proteinExistence type="predicted"/>
<dbReference type="Pfam" id="PF05448">
    <property type="entry name" value="AXE1"/>
    <property type="match status" value="1"/>
</dbReference>
<feature type="binding site" evidence="3">
    <location>
        <position position="197"/>
    </location>
    <ligand>
        <name>substrate</name>
    </ligand>
</feature>
<protein>
    <recommendedName>
        <fullName evidence="4">Acetyl xylan esterase domain-containing protein</fullName>
    </recommendedName>
</protein>
<evidence type="ECO:0000313" key="5">
    <source>
        <dbReference type="EMBL" id="AXA35097.1"/>
    </source>
</evidence>
<dbReference type="InterPro" id="IPR039069">
    <property type="entry name" value="CE7"/>
</dbReference>
<dbReference type="InterPro" id="IPR002471">
    <property type="entry name" value="Pept_S9_AS"/>
</dbReference>
<dbReference type="PANTHER" id="PTHR40111">
    <property type="entry name" value="CEPHALOSPORIN-C DEACETYLASE"/>
    <property type="match status" value="1"/>
</dbReference>
<dbReference type="InterPro" id="IPR029058">
    <property type="entry name" value="AB_hydrolase_fold"/>
</dbReference>
<dbReference type="PROSITE" id="PS00708">
    <property type="entry name" value="PRO_ENDOPEP_SER"/>
    <property type="match status" value="1"/>
</dbReference>
<dbReference type="GO" id="GO:0052689">
    <property type="term" value="F:carboxylic ester hydrolase activity"/>
    <property type="evidence" value="ECO:0007669"/>
    <property type="project" value="TreeGrafter"/>
</dbReference>
<dbReference type="Proteomes" id="UP000262583">
    <property type="component" value="Chromosome"/>
</dbReference>
<evidence type="ECO:0000256" key="1">
    <source>
        <dbReference type="ARBA" id="ARBA00022801"/>
    </source>
</evidence>
<feature type="domain" description="Acetyl xylan esterase" evidence="4">
    <location>
        <begin position="109"/>
        <end position="403"/>
    </location>
</feature>
<dbReference type="Gene3D" id="3.40.50.1820">
    <property type="entry name" value="alpha/beta hydrolase"/>
    <property type="match status" value="1"/>
</dbReference>
<dbReference type="InterPro" id="IPR008391">
    <property type="entry name" value="AXE1_dom"/>
</dbReference>
<dbReference type="GO" id="GO:0006508">
    <property type="term" value="P:proteolysis"/>
    <property type="evidence" value="ECO:0007669"/>
    <property type="project" value="InterPro"/>
</dbReference>
<evidence type="ECO:0000259" key="4">
    <source>
        <dbReference type="Pfam" id="PF05448"/>
    </source>
</evidence>
<evidence type="ECO:0000256" key="3">
    <source>
        <dbReference type="PIRSR" id="PIRSR639069-2"/>
    </source>
</evidence>